<reference evidence="2" key="2">
    <citation type="submission" date="2012-06" db="EMBL/GenBank/DDBJ databases">
        <authorList>
            <person name="Yu Y."/>
            <person name="Currie J."/>
            <person name="Lomeli R."/>
            <person name="Angelova A."/>
            <person name="Collura K."/>
            <person name="Wissotski M."/>
            <person name="Campos D."/>
            <person name="Kudrna D."/>
            <person name="Golser W."/>
            <person name="Ashely E."/>
            <person name="Descour A."/>
            <person name="Fernandes J."/>
            <person name="Soderlund C."/>
            <person name="Walbot V."/>
        </authorList>
    </citation>
    <scope>NUCLEOTIDE SEQUENCE</scope>
    <source>
        <strain evidence="2">B73</strain>
    </source>
</reference>
<protein>
    <submittedName>
        <fullName evidence="2">Uncharacterized protein</fullName>
    </submittedName>
</protein>
<feature type="compositionally biased region" description="Basic and acidic residues" evidence="1">
    <location>
        <begin position="66"/>
        <end position="76"/>
    </location>
</feature>
<sequence>MHTSMGRPDTSHTATQLLSLSSARMSSTMRCHCRLAAPPSSLREAMIPCRSSVPTTIPSPHARTSRCKEKQLISLF</sequence>
<evidence type="ECO:0000313" key="2">
    <source>
        <dbReference type="EMBL" id="ACN26831.1"/>
    </source>
</evidence>
<organism evidence="2">
    <name type="scientific">Zea mays</name>
    <name type="common">Maize</name>
    <dbReference type="NCBI Taxonomy" id="4577"/>
    <lineage>
        <taxon>Eukaryota</taxon>
        <taxon>Viridiplantae</taxon>
        <taxon>Streptophyta</taxon>
        <taxon>Embryophyta</taxon>
        <taxon>Tracheophyta</taxon>
        <taxon>Spermatophyta</taxon>
        <taxon>Magnoliopsida</taxon>
        <taxon>Liliopsida</taxon>
        <taxon>Poales</taxon>
        <taxon>Poaceae</taxon>
        <taxon>PACMAD clade</taxon>
        <taxon>Panicoideae</taxon>
        <taxon>Andropogonodae</taxon>
        <taxon>Andropogoneae</taxon>
        <taxon>Tripsacinae</taxon>
        <taxon>Zea</taxon>
    </lineage>
</organism>
<dbReference type="EMBL" id="BT062134">
    <property type="protein sequence ID" value="ACN26831.1"/>
    <property type="molecule type" value="mRNA"/>
</dbReference>
<evidence type="ECO:0000256" key="1">
    <source>
        <dbReference type="SAM" id="MobiDB-lite"/>
    </source>
</evidence>
<feature type="region of interest" description="Disordered" evidence="1">
    <location>
        <begin position="56"/>
        <end position="76"/>
    </location>
</feature>
<dbReference type="AlphaFoldDB" id="C0HIH8"/>
<name>C0HIH8_MAIZE</name>
<proteinExistence type="evidence at transcript level"/>
<accession>C0HIH8</accession>
<reference evidence="2" key="1">
    <citation type="journal article" date="2009" name="PLoS Genet.">
        <title>Sequencing, mapping, and analysis of 27,455 maize full-length cDNAs.</title>
        <authorList>
            <person name="Soderlund C."/>
            <person name="Descour A."/>
            <person name="Kudrna D."/>
            <person name="Bomhoff M."/>
            <person name="Boyd L."/>
            <person name="Currie J."/>
            <person name="Angelova A."/>
            <person name="Collura K."/>
            <person name="Wissotski M."/>
            <person name="Ashley E."/>
            <person name="Morrow D."/>
            <person name="Fernandes J."/>
            <person name="Walbot V."/>
            <person name="Yu Y."/>
        </authorList>
    </citation>
    <scope>NUCLEOTIDE SEQUENCE</scope>
    <source>
        <strain evidence="2">B73</strain>
    </source>
</reference>